<evidence type="ECO:0000313" key="2">
    <source>
        <dbReference type="Proteomes" id="UP000600918"/>
    </source>
</evidence>
<reference evidence="1" key="1">
    <citation type="journal article" date="2020" name="G3 (Bethesda)">
        <title>High-Quality Assemblies for Three Invasive Social Wasps from the &lt;i&gt;Vespula&lt;/i&gt; Genus.</title>
        <authorList>
            <person name="Harrop T.W.R."/>
            <person name="Guhlin J."/>
            <person name="McLaughlin G.M."/>
            <person name="Permina E."/>
            <person name="Stockwell P."/>
            <person name="Gilligan J."/>
            <person name="Le Lec M.F."/>
            <person name="Gruber M.A.M."/>
            <person name="Quinn O."/>
            <person name="Lovegrove M."/>
            <person name="Duncan E.J."/>
            <person name="Remnant E.J."/>
            <person name="Van Eeckhoven J."/>
            <person name="Graham B."/>
            <person name="Knapp R.A."/>
            <person name="Langford K.W."/>
            <person name="Kronenberg Z."/>
            <person name="Press M.O."/>
            <person name="Eacker S.M."/>
            <person name="Wilson-Rankin E.E."/>
            <person name="Purcell J."/>
            <person name="Lester P.J."/>
            <person name="Dearden P.K."/>
        </authorList>
    </citation>
    <scope>NUCLEOTIDE SEQUENCE</scope>
    <source>
        <strain evidence="1">Volc-1</strain>
    </source>
</reference>
<dbReference type="Proteomes" id="UP000600918">
    <property type="component" value="Unassembled WGS sequence"/>
</dbReference>
<accession>A0A834P1W3</accession>
<organism evidence="1 2">
    <name type="scientific">Vespula pensylvanica</name>
    <name type="common">Western yellow jacket</name>
    <name type="synonym">Wasp</name>
    <dbReference type="NCBI Taxonomy" id="30213"/>
    <lineage>
        <taxon>Eukaryota</taxon>
        <taxon>Metazoa</taxon>
        <taxon>Ecdysozoa</taxon>
        <taxon>Arthropoda</taxon>
        <taxon>Hexapoda</taxon>
        <taxon>Insecta</taxon>
        <taxon>Pterygota</taxon>
        <taxon>Neoptera</taxon>
        <taxon>Endopterygota</taxon>
        <taxon>Hymenoptera</taxon>
        <taxon>Apocrita</taxon>
        <taxon>Aculeata</taxon>
        <taxon>Vespoidea</taxon>
        <taxon>Vespidae</taxon>
        <taxon>Vespinae</taxon>
        <taxon>Vespula</taxon>
    </lineage>
</organism>
<keyword evidence="2" id="KW-1185">Reference proteome</keyword>
<evidence type="ECO:0000313" key="1">
    <source>
        <dbReference type="EMBL" id="KAF7423852.1"/>
    </source>
</evidence>
<proteinExistence type="predicted"/>
<name>A0A834P1W3_VESPE</name>
<gene>
    <name evidence="1" type="ORF">H0235_009135</name>
</gene>
<protein>
    <submittedName>
        <fullName evidence="1">Uncharacterized protein</fullName>
    </submittedName>
</protein>
<sequence length="158" mass="17369">MASTMVEGMRLGCRKRTQPAQQGWFYRRNCCHYCCCELLITFPRITTLDRVSNATDGGGYGCIGGSADGNGSASWGENEAHGTLFITAMVGQKLLKRWTGGLALGVDDEFKQRADTDNTRVFRANAAFNLTLIGNSLLCALQTFQPASRYFPRSPVNR</sequence>
<dbReference type="AlphaFoldDB" id="A0A834P1W3"/>
<dbReference type="EMBL" id="JACSDY010000007">
    <property type="protein sequence ID" value="KAF7423852.1"/>
    <property type="molecule type" value="Genomic_DNA"/>
</dbReference>
<comment type="caution">
    <text evidence="1">The sequence shown here is derived from an EMBL/GenBank/DDBJ whole genome shotgun (WGS) entry which is preliminary data.</text>
</comment>